<evidence type="ECO:0000313" key="3">
    <source>
        <dbReference type="Proteomes" id="UP000187455"/>
    </source>
</evidence>
<name>A0A1R0H791_9FUNG</name>
<evidence type="ECO:0000313" key="2">
    <source>
        <dbReference type="EMBL" id="OLY84958.1"/>
    </source>
</evidence>
<organism evidence="2 3">
    <name type="scientific">Smittium mucronatum</name>
    <dbReference type="NCBI Taxonomy" id="133383"/>
    <lineage>
        <taxon>Eukaryota</taxon>
        <taxon>Fungi</taxon>
        <taxon>Fungi incertae sedis</taxon>
        <taxon>Zoopagomycota</taxon>
        <taxon>Kickxellomycotina</taxon>
        <taxon>Harpellomycetes</taxon>
        <taxon>Harpellales</taxon>
        <taxon>Legeriomycetaceae</taxon>
        <taxon>Smittium</taxon>
    </lineage>
</organism>
<comment type="caution">
    <text evidence="2">The sequence shown here is derived from an EMBL/GenBank/DDBJ whole genome shotgun (WGS) entry which is preliminary data.</text>
</comment>
<protein>
    <submittedName>
        <fullName evidence="2">Uncharacterized protein</fullName>
    </submittedName>
</protein>
<sequence>MILFQKDISLDPPLVDIRVFAVYLLLLMCSVLFGKFSQAKNYARLLFAILSLNICKISSYILGSNAATKWQLAFVIDGFLERAERRKVQIAAK</sequence>
<keyword evidence="1" id="KW-0812">Transmembrane</keyword>
<dbReference type="AlphaFoldDB" id="A0A1R0H791"/>
<feature type="transmembrane region" description="Helical" evidence="1">
    <location>
        <begin position="15"/>
        <end position="33"/>
    </location>
</feature>
<proteinExistence type="predicted"/>
<gene>
    <name evidence="2" type="ORF">AYI68_g868</name>
</gene>
<dbReference type="EMBL" id="LSSL01000292">
    <property type="protein sequence ID" value="OLY84958.1"/>
    <property type="molecule type" value="Genomic_DNA"/>
</dbReference>
<keyword evidence="1" id="KW-0472">Membrane</keyword>
<keyword evidence="3" id="KW-1185">Reference proteome</keyword>
<dbReference type="Proteomes" id="UP000187455">
    <property type="component" value="Unassembled WGS sequence"/>
</dbReference>
<accession>A0A1R0H791</accession>
<evidence type="ECO:0000256" key="1">
    <source>
        <dbReference type="SAM" id="Phobius"/>
    </source>
</evidence>
<reference evidence="2 3" key="1">
    <citation type="journal article" date="2016" name="Mol. Biol. Evol.">
        <title>Genome-Wide Survey of Gut Fungi (Harpellales) Reveals the First Horizontally Transferred Ubiquitin Gene from a Mosquito Host.</title>
        <authorList>
            <person name="Wang Y."/>
            <person name="White M.M."/>
            <person name="Kvist S."/>
            <person name="Moncalvo J.M."/>
        </authorList>
    </citation>
    <scope>NUCLEOTIDE SEQUENCE [LARGE SCALE GENOMIC DNA]</scope>
    <source>
        <strain evidence="2 3">ALG-7-W6</strain>
    </source>
</reference>
<keyword evidence="1" id="KW-1133">Transmembrane helix</keyword>